<reference evidence="2" key="1">
    <citation type="submission" date="2022-02" db="EMBL/GenBank/DDBJ databases">
        <authorList>
            <person name="Henning P.M."/>
            <person name="McCubbin A.G."/>
            <person name="Shore J.S."/>
        </authorList>
    </citation>
    <scope>NUCLEOTIDE SEQUENCE</scope>
    <source>
        <strain evidence="2">F60SS</strain>
        <tissue evidence="2">Leaves</tissue>
    </source>
</reference>
<dbReference type="Pfam" id="PF09353">
    <property type="entry name" value="DUF1995"/>
    <property type="match status" value="1"/>
</dbReference>
<dbReference type="EMBL" id="JAKUCV010005132">
    <property type="protein sequence ID" value="KAJ4832447.1"/>
    <property type="molecule type" value="Genomic_DNA"/>
</dbReference>
<dbReference type="InterPro" id="IPR018962">
    <property type="entry name" value="DUF1995"/>
</dbReference>
<evidence type="ECO:0000259" key="1">
    <source>
        <dbReference type="Pfam" id="PF09353"/>
    </source>
</evidence>
<feature type="domain" description="DUF1995" evidence="1">
    <location>
        <begin position="86"/>
        <end position="323"/>
    </location>
</feature>
<proteinExistence type="predicted"/>
<reference evidence="2" key="2">
    <citation type="journal article" date="2023" name="Plants (Basel)">
        <title>Annotation of the Turnera subulata (Passifloraceae) Draft Genome Reveals the S-Locus Evolved after the Divergence of Turneroideae from Passifloroideae in a Stepwise Manner.</title>
        <authorList>
            <person name="Henning P.M."/>
            <person name="Roalson E.H."/>
            <person name="Mir W."/>
            <person name="McCubbin A.G."/>
            <person name="Shore J.S."/>
        </authorList>
    </citation>
    <scope>NUCLEOTIDE SEQUENCE</scope>
    <source>
        <strain evidence="2">F60SS</strain>
    </source>
</reference>
<gene>
    <name evidence="2" type="ORF">Tsubulata_017110</name>
</gene>
<sequence>MASNLLKLDIQATTRVTNLSTPSPHQRTTISQFLPPIQNHHRHHHNRTNALFSHHRQHQQSLLHCRPKPLPSLFVVHCSATSLTPPTTKGEAIRQVKTCLAATLSKPLNNVRLAGKLKKLEQPRFQVEFPVIDDSPADLSQLALKVFTDLDVKSRGSPIEFCIIWPTPELKDAAVEAFQSQYPSSKVVHVDLSTVKNGGEDKILGSADVAVFFAPQSSQLPTVRAVCKSLYILPVVMFNPTWAFEDETDFGELNGFVNSFGVIYSYMGLEVQELLRKRKGMVFKCASDGIVSGEKWAILVEEEDGQPKVVSRFKTRPSTDDIQTVLYNAMAVNSPITKSVKFFKDLVSNLTGQKS</sequence>
<protein>
    <recommendedName>
        <fullName evidence="1">DUF1995 domain-containing protein</fullName>
    </recommendedName>
</protein>
<dbReference type="Proteomes" id="UP001141552">
    <property type="component" value="Unassembled WGS sequence"/>
</dbReference>
<comment type="caution">
    <text evidence="2">The sequence shown here is derived from an EMBL/GenBank/DDBJ whole genome shotgun (WGS) entry which is preliminary data.</text>
</comment>
<dbReference type="PANTHER" id="PTHR36365">
    <property type="entry name" value="OS05G0500400 PROTEIN"/>
    <property type="match status" value="1"/>
</dbReference>
<dbReference type="AlphaFoldDB" id="A0A9Q0FL59"/>
<accession>A0A9Q0FL59</accession>
<dbReference type="GO" id="GO:0009507">
    <property type="term" value="C:chloroplast"/>
    <property type="evidence" value="ECO:0007669"/>
    <property type="project" value="TreeGrafter"/>
</dbReference>
<dbReference type="OrthoDB" id="515480at2759"/>
<organism evidence="2 3">
    <name type="scientific">Turnera subulata</name>
    <dbReference type="NCBI Taxonomy" id="218843"/>
    <lineage>
        <taxon>Eukaryota</taxon>
        <taxon>Viridiplantae</taxon>
        <taxon>Streptophyta</taxon>
        <taxon>Embryophyta</taxon>
        <taxon>Tracheophyta</taxon>
        <taxon>Spermatophyta</taxon>
        <taxon>Magnoliopsida</taxon>
        <taxon>eudicotyledons</taxon>
        <taxon>Gunneridae</taxon>
        <taxon>Pentapetalae</taxon>
        <taxon>rosids</taxon>
        <taxon>fabids</taxon>
        <taxon>Malpighiales</taxon>
        <taxon>Passifloraceae</taxon>
        <taxon>Turnera</taxon>
    </lineage>
</organism>
<name>A0A9Q0FL59_9ROSI</name>
<keyword evidence="3" id="KW-1185">Reference proteome</keyword>
<evidence type="ECO:0000313" key="3">
    <source>
        <dbReference type="Proteomes" id="UP001141552"/>
    </source>
</evidence>
<evidence type="ECO:0000313" key="2">
    <source>
        <dbReference type="EMBL" id="KAJ4832447.1"/>
    </source>
</evidence>
<dbReference type="PANTHER" id="PTHR36365:SF1">
    <property type="entry name" value="OS05G0500400 PROTEIN"/>
    <property type="match status" value="1"/>
</dbReference>